<name>A0A848G6A8_9RHOO</name>
<dbReference type="Pfam" id="PF13417">
    <property type="entry name" value="GST_N_3"/>
    <property type="match status" value="1"/>
</dbReference>
<dbReference type="PROSITE" id="PS50405">
    <property type="entry name" value="GST_CTER"/>
    <property type="match status" value="1"/>
</dbReference>
<feature type="domain" description="GST N-terminal" evidence="1">
    <location>
        <begin position="5"/>
        <end position="84"/>
    </location>
</feature>
<dbReference type="SUPFAM" id="SSF47616">
    <property type="entry name" value="GST C-terminal domain-like"/>
    <property type="match status" value="1"/>
</dbReference>
<gene>
    <name evidence="3" type="ORF">HHL15_11935</name>
</gene>
<keyword evidence="4" id="KW-1185">Reference proteome</keyword>
<evidence type="ECO:0000259" key="1">
    <source>
        <dbReference type="PROSITE" id="PS50404"/>
    </source>
</evidence>
<dbReference type="Pfam" id="PF00043">
    <property type="entry name" value="GST_C"/>
    <property type="match status" value="1"/>
</dbReference>
<reference evidence="3 4" key="1">
    <citation type="submission" date="2020-04" db="EMBL/GenBank/DDBJ databases">
        <title>Zoogloea sp. G-4-1-14 isolated from soil.</title>
        <authorList>
            <person name="Dahal R.H."/>
        </authorList>
    </citation>
    <scope>NUCLEOTIDE SEQUENCE [LARGE SCALE GENOMIC DNA]</scope>
    <source>
        <strain evidence="3 4">G-4-1-14</strain>
    </source>
</reference>
<evidence type="ECO:0000313" key="3">
    <source>
        <dbReference type="EMBL" id="NML26456.1"/>
    </source>
</evidence>
<protein>
    <submittedName>
        <fullName evidence="3">Glutathione S-transferase</fullName>
    </submittedName>
</protein>
<dbReference type="InterPro" id="IPR004046">
    <property type="entry name" value="GST_C"/>
</dbReference>
<dbReference type="SFLD" id="SFLDG01151">
    <property type="entry name" value="Main.2:_Nu-like"/>
    <property type="match status" value="1"/>
</dbReference>
<dbReference type="PROSITE" id="PS50404">
    <property type="entry name" value="GST_NTER"/>
    <property type="match status" value="1"/>
</dbReference>
<dbReference type="InterPro" id="IPR010987">
    <property type="entry name" value="Glutathione-S-Trfase_C-like"/>
</dbReference>
<dbReference type="SFLD" id="SFLDG00358">
    <property type="entry name" value="Main_(cytGST)"/>
    <property type="match status" value="1"/>
</dbReference>
<dbReference type="AlphaFoldDB" id="A0A848G6A8"/>
<dbReference type="InterPro" id="IPR036282">
    <property type="entry name" value="Glutathione-S-Trfase_C_sf"/>
</dbReference>
<dbReference type="PANTHER" id="PTHR44051">
    <property type="entry name" value="GLUTATHIONE S-TRANSFERASE-RELATED"/>
    <property type="match status" value="1"/>
</dbReference>
<dbReference type="SUPFAM" id="SSF52833">
    <property type="entry name" value="Thioredoxin-like"/>
    <property type="match status" value="1"/>
</dbReference>
<dbReference type="GO" id="GO:0016740">
    <property type="term" value="F:transferase activity"/>
    <property type="evidence" value="ECO:0007669"/>
    <property type="project" value="UniProtKB-KW"/>
</dbReference>
<dbReference type="CDD" id="cd03206">
    <property type="entry name" value="GST_C_7"/>
    <property type="match status" value="1"/>
</dbReference>
<sequence>MNRAPSITLYGTPPSGHAHRVEVLLKLLGLPYNYVTATVDVRRTPEFLALNPLGQIPVLQDEDTVICDSTAILIYLVEKYAPDSPWLPRDPRTRAEVQRWLSIASAEVRFGPATARAVSQWNMAGNLDSAKAIAARLFNFMEGHLAGRLFLAAPHPTLADLACHAYIAHAPEGGIDLSPYPHIQAWLGRVAAIPGFTDMAPLPLPQQ</sequence>
<proteinExistence type="predicted"/>
<dbReference type="InterPro" id="IPR036249">
    <property type="entry name" value="Thioredoxin-like_sf"/>
</dbReference>
<dbReference type="Gene3D" id="3.40.30.10">
    <property type="entry name" value="Glutaredoxin"/>
    <property type="match status" value="1"/>
</dbReference>
<dbReference type="InterPro" id="IPR004045">
    <property type="entry name" value="Glutathione_S-Trfase_N"/>
</dbReference>
<dbReference type="Gene3D" id="1.20.1050.10">
    <property type="match status" value="1"/>
</dbReference>
<dbReference type="PANTHER" id="PTHR44051:SF2">
    <property type="entry name" value="HYPOTHETICAL GLUTATHIONE S-TRANSFERASE LIKE PROTEIN"/>
    <property type="match status" value="1"/>
</dbReference>
<dbReference type="SFLD" id="SFLDS00019">
    <property type="entry name" value="Glutathione_Transferase_(cytos"/>
    <property type="match status" value="1"/>
</dbReference>
<accession>A0A848G6A8</accession>
<keyword evidence="3" id="KW-0808">Transferase</keyword>
<dbReference type="InterPro" id="IPR040079">
    <property type="entry name" value="Glutathione_S-Trfase"/>
</dbReference>
<feature type="domain" description="GST C-terminal" evidence="2">
    <location>
        <begin position="90"/>
        <end position="207"/>
    </location>
</feature>
<evidence type="ECO:0000313" key="4">
    <source>
        <dbReference type="Proteomes" id="UP000580043"/>
    </source>
</evidence>
<evidence type="ECO:0000259" key="2">
    <source>
        <dbReference type="PROSITE" id="PS50405"/>
    </source>
</evidence>
<dbReference type="RefSeq" id="WP_169145991.1">
    <property type="nucleotide sequence ID" value="NZ_JABBGA010000008.1"/>
</dbReference>
<organism evidence="3 4">
    <name type="scientific">Zoogloea dura</name>
    <dbReference type="NCBI Taxonomy" id="2728840"/>
    <lineage>
        <taxon>Bacteria</taxon>
        <taxon>Pseudomonadati</taxon>
        <taxon>Pseudomonadota</taxon>
        <taxon>Betaproteobacteria</taxon>
        <taxon>Rhodocyclales</taxon>
        <taxon>Zoogloeaceae</taxon>
        <taxon>Zoogloea</taxon>
    </lineage>
</organism>
<dbReference type="Proteomes" id="UP000580043">
    <property type="component" value="Unassembled WGS sequence"/>
</dbReference>
<comment type="caution">
    <text evidence="3">The sequence shown here is derived from an EMBL/GenBank/DDBJ whole genome shotgun (WGS) entry which is preliminary data.</text>
</comment>
<dbReference type="EMBL" id="JABBGA010000008">
    <property type="protein sequence ID" value="NML26456.1"/>
    <property type="molecule type" value="Genomic_DNA"/>
</dbReference>